<dbReference type="RefSeq" id="WP_184744336.1">
    <property type="nucleotide sequence ID" value="NZ_JACHGJ010000001.1"/>
</dbReference>
<dbReference type="InterPro" id="IPR013320">
    <property type="entry name" value="ConA-like_dom_sf"/>
</dbReference>
<comment type="similarity">
    <text evidence="1">Belongs to the glycosyl hydrolase 16 family.</text>
</comment>
<feature type="domain" description="GH16" evidence="3">
    <location>
        <begin position="43"/>
        <end position="281"/>
    </location>
</feature>
<proteinExistence type="inferred from homology"/>
<dbReference type="Pfam" id="PF00722">
    <property type="entry name" value="Glyco_hydro_16"/>
    <property type="match status" value="1"/>
</dbReference>
<dbReference type="InterPro" id="IPR008979">
    <property type="entry name" value="Galactose-bd-like_sf"/>
</dbReference>
<evidence type="ECO:0000256" key="1">
    <source>
        <dbReference type="ARBA" id="ARBA00006865"/>
    </source>
</evidence>
<dbReference type="Gene3D" id="2.60.120.200">
    <property type="match status" value="1"/>
</dbReference>
<dbReference type="Gene3D" id="2.60.120.260">
    <property type="entry name" value="Galactose-binding domain-like"/>
    <property type="match status" value="2"/>
</dbReference>
<dbReference type="SUPFAM" id="SSF49785">
    <property type="entry name" value="Galactose-binding domain-like"/>
    <property type="match status" value="2"/>
</dbReference>
<dbReference type="PROSITE" id="PS51762">
    <property type="entry name" value="GH16_2"/>
    <property type="match status" value="1"/>
</dbReference>
<dbReference type="CDD" id="cd08023">
    <property type="entry name" value="GH16_laminarinase_like"/>
    <property type="match status" value="1"/>
</dbReference>
<evidence type="ECO:0000313" key="4">
    <source>
        <dbReference type="EMBL" id="MBB6479290.1"/>
    </source>
</evidence>
<dbReference type="Proteomes" id="UP000587760">
    <property type="component" value="Unassembled WGS sequence"/>
</dbReference>
<name>A0A841R8D3_9SPIO</name>
<comment type="caution">
    <text evidence="4">The sequence shown here is derived from an EMBL/GenBank/DDBJ whole genome shotgun (WGS) entry which is preliminary data.</text>
</comment>
<protein>
    <submittedName>
        <fullName evidence="4">Beta-glucanase (GH16 family)</fullName>
    </submittedName>
</protein>
<dbReference type="InterPro" id="IPR050546">
    <property type="entry name" value="Glycosyl_Hydrlase_16"/>
</dbReference>
<keyword evidence="2" id="KW-0378">Hydrolase</keyword>
<evidence type="ECO:0000259" key="3">
    <source>
        <dbReference type="PROSITE" id="PS51762"/>
    </source>
</evidence>
<dbReference type="Pfam" id="PF02018">
    <property type="entry name" value="CBM_4_9"/>
    <property type="match status" value="1"/>
</dbReference>
<evidence type="ECO:0000256" key="2">
    <source>
        <dbReference type="ARBA" id="ARBA00022801"/>
    </source>
</evidence>
<dbReference type="AlphaFoldDB" id="A0A841R8D3"/>
<evidence type="ECO:0000313" key="5">
    <source>
        <dbReference type="Proteomes" id="UP000587760"/>
    </source>
</evidence>
<dbReference type="PANTHER" id="PTHR10963">
    <property type="entry name" value="GLYCOSYL HYDROLASE-RELATED"/>
    <property type="match status" value="1"/>
</dbReference>
<organism evidence="4 5">
    <name type="scientific">Spirochaeta isovalerica</name>
    <dbReference type="NCBI Taxonomy" id="150"/>
    <lineage>
        <taxon>Bacteria</taxon>
        <taxon>Pseudomonadati</taxon>
        <taxon>Spirochaetota</taxon>
        <taxon>Spirochaetia</taxon>
        <taxon>Spirochaetales</taxon>
        <taxon>Spirochaetaceae</taxon>
        <taxon>Spirochaeta</taxon>
    </lineage>
</organism>
<dbReference type="PROSITE" id="PS51257">
    <property type="entry name" value="PROKAR_LIPOPROTEIN"/>
    <property type="match status" value="1"/>
</dbReference>
<sequence>MKNINPFKIAFIIPLILISCAGTGEKTAGEVEAEKDWILVWEDDFDDEIISDGKWNFIEGAGGYGNNELQYYSPRNENARIEKGNLVIEAREESYKGSPYTSAKLTTEGKGEWTYGRFDFKARLPEGQGIWPAIWMMPADMEVYGGWPSCGEIDIMELVGHEPSTVHGTLHYGMPWKYTGSPYTLEKGKFSDDFHIFSLVWLPGEIKWYVDGKLVQTQDDWYSQKNSREEAFAFNAPFDRDLYLQLNVAVGGNWPGYPDETTVFPQRMEIDWVRVYEAADGYGKPPVKKPVEEAEITGRDPLDDGNYVFNSTFDDQMKWWEFGNYEGGMGNAAVENGEMHIAISGAGGQIWANQLIQLDMFLQEGQTYKVSFDARAAAPRDIMVKMGGLGDRGWAAYSGEQYISIGTDMKAYSFEFTMEEKSDAHARYEFNMGLHTADLWIDNPRLELVGDPGVKKDYMARTPLDSGNYIYNGTFDQGYDRKAFWKLDYDGNSDAWLSVSPEIYTREGHLSILDSSGDMNGIRLYQEGFSFEAGEKWHLSFDAYARGNRKLYAAFLDKQGTIAAEPQAVDLSTVKRHYTMDFTVDAPIENGKAAFLPAVSGGATNPDIILDNIMLWKD</sequence>
<dbReference type="GO" id="GO:0004553">
    <property type="term" value="F:hydrolase activity, hydrolyzing O-glycosyl compounds"/>
    <property type="evidence" value="ECO:0007669"/>
    <property type="project" value="InterPro"/>
</dbReference>
<dbReference type="InterPro" id="IPR003305">
    <property type="entry name" value="CenC_carb-bd"/>
</dbReference>
<dbReference type="SUPFAM" id="SSF49899">
    <property type="entry name" value="Concanavalin A-like lectins/glucanases"/>
    <property type="match status" value="1"/>
</dbReference>
<reference evidence="4 5" key="1">
    <citation type="submission" date="2020-08" db="EMBL/GenBank/DDBJ databases">
        <title>Genomic Encyclopedia of Type Strains, Phase IV (KMG-IV): sequencing the most valuable type-strain genomes for metagenomic binning, comparative biology and taxonomic classification.</title>
        <authorList>
            <person name="Goeker M."/>
        </authorList>
    </citation>
    <scope>NUCLEOTIDE SEQUENCE [LARGE SCALE GENOMIC DNA]</scope>
    <source>
        <strain evidence="4 5">DSM 2461</strain>
    </source>
</reference>
<accession>A0A841R8D3</accession>
<dbReference type="GO" id="GO:0005975">
    <property type="term" value="P:carbohydrate metabolic process"/>
    <property type="evidence" value="ECO:0007669"/>
    <property type="project" value="InterPro"/>
</dbReference>
<keyword evidence="5" id="KW-1185">Reference proteome</keyword>
<dbReference type="EMBL" id="JACHGJ010000001">
    <property type="protein sequence ID" value="MBB6479290.1"/>
    <property type="molecule type" value="Genomic_DNA"/>
</dbReference>
<dbReference type="PANTHER" id="PTHR10963:SF55">
    <property type="entry name" value="GLYCOSIDE HYDROLASE FAMILY 16 PROTEIN"/>
    <property type="match status" value="1"/>
</dbReference>
<dbReference type="InterPro" id="IPR000757">
    <property type="entry name" value="Beta-glucanase-like"/>
</dbReference>
<gene>
    <name evidence="4" type="ORF">HNR50_000923</name>
</gene>